<dbReference type="AlphaFoldDB" id="A0A9N7UUG9"/>
<evidence type="ECO:0000313" key="3">
    <source>
        <dbReference type="Proteomes" id="UP001153269"/>
    </source>
</evidence>
<dbReference type="Proteomes" id="UP001153269">
    <property type="component" value="Unassembled WGS sequence"/>
</dbReference>
<evidence type="ECO:0008006" key="4">
    <source>
        <dbReference type="Google" id="ProtNLM"/>
    </source>
</evidence>
<dbReference type="PANTHER" id="PTHR14241:SF1">
    <property type="entry name" value="INTERFERON-INDUCED PROTEIN 44-RELATED"/>
    <property type="match status" value="1"/>
</dbReference>
<dbReference type="InterPro" id="IPR027417">
    <property type="entry name" value="P-loop_NTPase"/>
</dbReference>
<feature type="compositionally biased region" description="Polar residues" evidence="1">
    <location>
        <begin position="1"/>
        <end position="17"/>
    </location>
</feature>
<feature type="region of interest" description="Disordered" evidence="1">
    <location>
        <begin position="1"/>
        <end position="36"/>
    </location>
</feature>
<evidence type="ECO:0000256" key="1">
    <source>
        <dbReference type="SAM" id="MobiDB-lite"/>
    </source>
</evidence>
<proteinExistence type="predicted"/>
<dbReference type="SUPFAM" id="SSF52540">
    <property type="entry name" value="P-loop containing nucleoside triphosphate hydrolases"/>
    <property type="match status" value="1"/>
</dbReference>
<accession>A0A9N7UUG9</accession>
<evidence type="ECO:0000313" key="2">
    <source>
        <dbReference type="EMBL" id="CAB1437039.1"/>
    </source>
</evidence>
<organism evidence="2 3">
    <name type="scientific">Pleuronectes platessa</name>
    <name type="common">European plaice</name>
    <dbReference type="NCBI Taxonomy" id="8262"/>
    <lineage>
        <taxon>Eukaryota</taxon>
        <taxon>Metazoa</taxon>
        <taxon>Chordata</taxon>
        <taxon>Craniata</taxon>
        <taxon>Vertebrata</taxon>
        <taxon>Euteleostomi</taxon>
        <taxon>Actinopterygii</taxon>
        <taxon>Neopterygii</taxon>
        <taxon>Teleostei</taxon>
        <taxon>Neoteleostei</taxon>
        <taxon>Acanthomorphata</taxon>
        <taxon>Carangaria</taxon>
        <taxon>Pleuronectiformes</taxon>
        <taxon>Pleuronectoidei</taxon>
        <taxon>Pleuronectidae</taxon>
        <taxon>Pleuronectes</taxon>
    </lineage>
</organism>
<dbReference type="EMBL" id="CADEAL010001976">
    <property type="protein sequence ID" value="CAB1437039.1"/>
    <property type="molecule type" value="Genomic_DNA"/>
</dbReference>
<comment type="caution">
    <text evidence="2">The sequence shown here is derived from an EMBL/GenBank/DDBJ whole genome shotgun (WGS) entry which is preliminary data.</text>
</comment>
<gene>
    <name evidence="2" type="ORF">PLEPLA_LOCUS25072</name>
</gene>
<feature type="non-terminal residue" evidence="2">
    <location>
        <position position="306"/>
    </location>
</feature>
<sequence>SHSVQSHISKAMGSSESKAPPNVLRSTGVTPPPLLEQPWREVSEKYKENLEFVKSYQPENEQVKQIRILLYGPIGAGKSSFINSVDSVLKGRPAGRAQTDAISGNSFTRQYKTFKFRKSPGVTYSFVFNDIMGLEQGSDTGVCEGDLKLALRGHVREGYKFDPDQELKEGDYGYNSDPTLEDKVHVLVGVVAADSMSRLSAEMVKKIREVRLAASALGIPQMAIITKVDEACPEVKKDTCDIYKSKYLKEKVEGFHQQLGLPMNCIFLLKNYSHEIESNDKVNAAIVCALKQMLHYGDDYLNDLET</sequence>
<dbReference type="Gene3D" id="3.40.50.300">
    <property type="entry name" value="P-loop containing nucleotide triphosphate hydrolases"/>
    <property type="match status" value="1"/>
</dbReference>
<dbReference type="GO" id="GO:0006955">
    <property type="term" value="P:immune response"/>
    <property type="evidence" value="ECO:0007669"/>
    <property type="project" value="TreeGrafter"/>
</dbReference>
<dbReference type="PANTHER" id="PTHR14241">
    <property type="entry name" value="INTERFERON-INDUCED PROTEIN 44"/>
    <property type="match status" value="1"/>
</dbReference>
<protein>
    <recommendedName>
        <fullName evidence="4">G domain-containing protein</fullName>
    </recommendedName>
</protein>
<name>A0A9N7UUG9_PLEPL</name>
<keyword evidence="3" id="KW-1185">Reference proteome</keyword>
<reference evidence="2" key="1">
    <citation type="submission" date="2020-03" db="EMBL/GenBank/DDBJ databases">
        <authorList>
            <person name="Weist P."/>
        </authorList>
    </citation>
    <scope>NUCLEOTIDE SEQUENCE</scope>
</reference>